<feature type="domain" description="DprA winged helix" evidence="3">
    <location>
        <begin position="112"/>
        <end position="150"/>
    </location>
</feature>
<dbReference type="InterPro" id="IPR057666">
    <property type="entry name" value="DrpA_SLOG"/>
</dbReference>
<dbReference type="Pfam" id="PF02481">
    <property type="entry name" value="DNA_processg_A"/>
    <property type="match status" value="1"/>
</dbReference>
<comment type="similarity">
    <text evidence="1">Belongs to the DprA/Smf family.</text>
</comment>
<gene>
    <name evidence="4" type="ORF">KHB02_16690</name>
</gene>
<evidence type="ECO:0000256" key="1">
    <source>
        <dbReference type="ARBA" id="ARBA00006525"/>
    </source>
</evidence>
<dbReference type="Pfam" id="PF17782">
    <property type="entry name" value="WHD_DprA"/>
    <property type="match status" value="1"/>
</dbReference>
<protein>
    <submittedName>
        <fullName evidence="4">DNA-processing protein DprA</fullName>
    </submittedName>
</protein>
<evidence type="ECO:0000313" key="4">
    <source>
        <dbReference type="EMBL" id="MBS4183031.1"/>
    </source>
</evidence>
<evidence type="ECO:0000259" key="2">
    <source>
        <dbReference type="Pfam" id="PF02481"/>
    </source>
</evidence>
<proteinExistence type="inferred from homology"/>
<dbReference type="PANTHER" id="PTHR43022:SF1">
    <property type="entry name" value="PROTEIN SMF"/>
    <property type="match status" value="1"/>
</dbReference>
<comment type="caution">
    <text evidence="4">The sequence shown here is derived from an EMBL/GenBank/DDBJ whole genome shotgun (WGS) entry which is preliminary data.</text>
</comment>
<name>A0A942T0P4_9BACI</name>
<dbReference type="InterPro" id="IPR003488">
    <property type="entry name" value="DprA"/>
</dbReference>
<organism evidence="4">
    <name type="scientific">Neobacillus citreus</name>
    <dbReference type="NCBI Taxonomy" id="2833578"/>
    <lineage>
        <taxon>Bacteria</taxon>
        <taxon>Bacillati</taxon>
        <taxon>Bacillota</taxon>
        <taxon>Bacilli</taxon>
        <taxon>Bacillales</taxon>
        <taxon>Bacillaceae</taxon>
        <taxon>Neobacillus</taxon>
    </lineage>
</organism>
<sequence length="164" mass="17045">MRLIGRFWLATIDRRAWRGDRGVEAAVRSGAINTAHHALQLGRPLFAVPGAFASAASVGCHRLIAAGHAQIVVAPSDPAPAAVQGDLAFAEPSAGTGADAGAVALGTRRDPHVTRVLDALDRRPLPAEEIARRSGLAVDDVVDALALAQLEQLATPTADGWCRP</sequence>
<dbReference type="EMBL" id="JAGYPE010000003">
    <property type="protein sequence ID" value="MBS4183031.1"/>
    <property type="molecule type" value="Genomic_DNA"/>
</dbReference>
<dbReference type="PANTHER" id="PTHR43022">
    <property type="entry name" value="PROTEIN SMF"/>
    <property type="match status" value="1"/>
</dbReference>
<evidence type="ECO:0000259" key="3">
    <source>
        <dbReference type="Pfam" id="PF17782"/>
    </source>
</evidence>
<reference evidence="4" key="1">
    <citation type="submission" date="2021-05" db="EMBL/GenBank/DDBJ databases">
        <title>Novel Bacillus species.</title>
        <authorList>
            <person name="Liu G."/>
        </authorList>
    </citation>
    <scope>NUCLEOTIDE SEQUENCE</scope>
    <source>
        <strain evidence="4">FJAT-50051</strain>
    </source>
</reference>
<feature type="domain" description="Smf/DprA SLOG" evidence="2">
    <location>
        <begin position="23"/>
        <end position="76"/>
    </location>
</feature>
<accession>A0A942T0P4</accession>
<dbReference type="AlphaFoldDB" id="A0A942T0P4"/>
<dbReference type="InterPro" id="IPR036388">
    <property type="entry name" value="WH-like_DNA-bd_sf"/>
</dbReference>
<dbReference type="GO" id="GO:0009294">
    <property type="term" value="P:DNA-mediated transformation"/>
    <property type="evidence" value="ECO:0007669"/>
    <property type="project" value="InterPro"/>
</dbReference>
<dbReference type="Gene3D" id="3.40.50.450">
    <property type="match status" value="1"/>
</dbReference>
<dbReference type="InterPro" id="IPR041614">
    <property type="entry name" value="DprA_WH"/>
</dbReference>
<dbReference type="Gene3D" id="1.10.10.10">
    <property type="entry name" value="Winged helix-like DNA-binding domain superfamily/Winged helix DNA-binding domain"/>
    <property type="match status" value="1"/>
</dbReference>